<dbReference type="EMBL" id="CP000505">
    <property type="protein sequence ID" value="ABL79093.1"/>
    <property type="molecule type" value="Genomic_DNA"/>
</dbReference>
<keyword evidence="3" id="KW-1185">Reference proteome</keyword>
<dbReference type="Gene3D" id="1.20.120.330">
    <property type="entry name" value="Nucleotidyltransferases domain 2"/>
    <property type="match status" value="1"/>
</dbReference>
<name>A1S0W3_THEPD</name>
<evidence type="ECO:0000313" key="2">
    <source>
        <dbReference type="EMBL" id="ABL79093.1"/>
    </source>
</evidence>
<dbReference type="RefSeq" id="WP_011753358.1">
    <property type="nucleotide sequence ID" value="NC_008698.1"/>
</dbReference>
<proteinExistence type="predicted"/>
<gene>
    <name evidence="2" type="ordered locus">Tpen_1698</name>
</gene>
<sequence>MVREEAVDWLEEAVADLERAVRAEGVGDYSLACFMAQQAVEKAFKACYIGLLRRRPPRAHDLVMLYSELKGTLSLPGDVEEALPELSQYYVTARYPNAGLRRPSASFSRAQAVRAIEVARGVVERVREALATP</sequence>
<evidence type="ECO:0000313" key="3">
    <source>
        <dbReference type="Proteomes" id="UP000000641"/>
    </source>
</evidence>
<evidence type="ECO:0000259" key="1">
    <source>
        <dbReference type="PROSITE" id="PS50910"/>
    </source>
</evidence>
<reference evidence="3" key="1">
    <citation type="journal article" date="2008" name="J. Bacteriol.">
        <title>Genome sequence of Thermofilum pendens reveals an exceptional loss of biosynthetic pathways without genome reduction.</title>
        <authorList>
            <person name="Anderson I."/>
            <person name="Rodriguez J."/>
            <person name="Susanti D."/>
            <person name="Porat I."/>
            <person name="Reich C."/>
            <person name="Ulrich L.E."/>
            <person name="Elkins J.G."/>
            <person name="Mavromatis K."/>
            <person name="Lykidis A."/>
            <person name="Kim E."/>
            <person name="Thompson L.S."/>
            <person name="Nolan M."/>
            <person name="Land M."/>
            <person name="Copeland A."/>
            <person name="Lapidus A."/>
            <person name="Lucas S."/>
            <person name="Detter C."/>
            <person name="Zhulin I.B."/>
            <person name="Olsen G.J."/>
            <person name="Whitman W."/>
            <person name="Mukhopadhyay B."/>
            <person name="Bristow J."/>
            <person name="Kyrpides N."/>
        </authorList>
    </citation>
    <scope>NUCLEOTIDE SEQUENCE [LARGE SCALE GENOMIC DNA]</scope>
    <source>
        <strain evidence="3">DSM 2475 / Hrk 5</strain>
    </source>
</reference>
<accession>A1S0W3</accession>
<dbReference type="InterPro" id="IPR007842">
    <property type="entry name" value="HEPN_dom"/>
</dbReference>
<dbReference type="STRING" id="368408.Tpen_1698"/>
<dbReference type="SMART" id="SM00748">
    <property type="entry name" value="HEPN"/>
    <property type="match status" value="1"/>
</dbReference>
<dbReference type="Proteomes" id="UP000000641">
    <property type="component" value="Chromosome"/>
</dbReference>
<dbReference type="PROSITE" id="PS50910">
    <property type="entry name" value="HEPN"/>
    <property type="match status" value="1"/>
</dbReference>
<feature type="domain" description="HEPN" evidence="1">
    <location>
        <begin position="10"/>
        <end position="122"/>
    </location>
</feature>
<dbReference type="HOGENOM" id="CLU_123170_2_2_2"/>
<protein>
    <submittedName>
        <fullName evidence="2">HEPN domain protein</fullName>
    </submittedName>
</protein>
<organism evidence="2 3">
    <name type="scientific">Thermofilum pendens (strain DSM 2475 / Hrk 5)</name>
    <dbReference type="NCBI Taxonomy" id="368408"/>
    <lineage>
        <taxon>Archaea</taxon>
        <taxon>Thermoproteota</taxon>
        <taxon>Thermoprotei</taxon>
        <taxon>Thermofilales</taxon>
        <taxon>Thermofilaceae</taxon>
        <taxon>Thermofilum</taxon>
    </lineage>
</organism>
<dbReference type="Pfam" id="PF05168">
    <property type="entry name" value="HEPN"/>
    <property type="match status" value="1"/>
</dbReference>
<dbReference type="SUPFAM" id="SSF81593">
    <property type="entry name" value="Nucleotidyltransferase substrate binding subunit/domain"/>
    <property type="match status" value="1"/>
</dbReference>
<dbReference type="GeneID" id="4601021"/>
<dbReference type="eggNOG" id="arCOG01191">
    <property type="taxonomic scope" value="Archaea"/>
</dbReference>
<dbReference type="AlphaFoldDB" id="A1S0W3"/>
<dbReference type="EnsemblBacteria" id="ABL79093">
    <property type="protein sequence ID" value="ABL79093"/>
    <property type="gene ID" value="Tpen_1698"/>
</dbReference>
<dbReference type="KEGG" id="tpe:Tpen_1698"/>
<dbReference type="OrthoDB" id="359241at2157"/>